<feature type="transmembrane region" description="Helical" evidence="9">
    <location>
        <begin position="532"/>
        <end position="554"/>
    </location>
</feature>
<evidence type="ECO:0000256" key="3">
    <source>
        <dbReference type="ARBA" id="ARBA00022475"/>
    </source>
</evidence>
<dbReference type="PANTHER" id="PTHR30081:SF1">
    <property type="entry name" value="PROTEIN TRANSLOCASE SUBUNIT SECD"/>
    <property type="match status" value="1"/>
</dbReference>
<keyword evidence="6 9" id="KW-1133">Transmembrane helix</keyword>
<feature type="transmembrane region" description="Helical" evidence="9">
    <location>
        <begin position="723"/>
        <end position="743"/>
    </location>
</feature>
<evidence type="ECO:0000256" key="8">
    <source>
        <dbReference type="ARBA" id="ARBA00023136"/>
    </source>
</evidence>
<evidence type="ECO:0000259" key="12">
    <source>
        <dbReference type="Pfam" id="PF21760"/>
    </source>
</evidence>
<keyword evidence="4 9" id="KW-0812">Transmembrane</keyword>
<protein>
    <recommendedName>
        <fullName evidence="9 10">Multifunctional fusion protein</fullName>
    </recommendedName>
    <domain>
        <recommendedName>
            <fullName evidence="9">Protein translocase subunit SecD</fullName>
        </recommendedName>
    </domain>
    <domain>
        <recommendedName>
            <fullName evidence="10">Protein-export membrane protein SecF</fullName>
        </recommendedName>
    </domain>
</protein>
<dbReference type="GO" id="GO:0043952">
    <property type="term" value="P:protein transport by the Sec complex"/>
    <property type="evidence" value="ECO:0007669"/>
    <property type="project" value="UniProtKB-UniRule"/>
</dbReference>
<dbReference type="Pfam" id="PF07549">
    <property type="entry name" value="Sec_GG"/>
    <property type="match status" value="1"/>
</dbReference>
<evidence type="ECO:0000256" key="6">
    <source>
        <dbReference type="ARBA" id="ARBA00022989"/>
    </source>
</evidence>
<feature type="transmembrane region" description="Helical" evidence="9">
    <location>
        <begin position="799"/>
        <end position="824"/>
    </location>
</feature>
<evidence type="ECO:0000256" key="9">
    <source>
        <dbReference type="HAMAP-Rule" id="MF_01463"/>
    </source>
</evidence>
<reference evidence="14 15" key="1">
    <citation type="journal article" date="2017" name="Nature">
        <title>Atmospheric trace gases support primary production in Antarctic desert surface soil.</title>
        <authorList>
            <person name="Ji M."/>
            <person name="Greening C."/>
            <person name="Vanwonterghem I."/>
            <person name="Carere C.R."/>
            <person name="Bay S.K."/>
            <person name="Steen J.A."/>
            <person name="Montgomery K."/>
            <person name="Lines T."/>
            <person name="Beardall J."/>
            <person name="van Dorst J."/>
            <person name="Snape I."/>
            <person name="Stott M.B."/>
            <person name="Hugenholtz P."/>
            <person name="Ferrari B.C."/>
        </authorList>
    </citation>
    <scope>NUCLEOTIDE SEQUENCE [LARGE SCALE GENOMIC DNA]</scope>
    <source>
        <strain evidence="14">RRmetagenome_bin12</strain>
    </source>
</reference>
<feature type="domain" description="Protein translocase subunit SecDF P1" evidence="12">
    <location>
        <begin position="125"/>
        <end position="177"/>
    </location>
</feature>
<dbReference type="InterPro" id="IPR048634">
    <property type="entry name" value="SecD_SecF_C"/>
</dbReference>
<feature type="transmembrane region" description="Helical" evidence="9">
    <location>
        <begin position="774"/>
        <end position="793"/>
    </location>
</feature>
<feature type="transmembrane region" description="Helical" evidence="9">
    <location>
        <begin position="471"/>
        <end position="494"/>
    </location>
</feature>
<dbReference type="AlphaFoldDB" id="A0A2W5YYW4"/>
<dbReference type="Pfam" id="PF21760">
    <property type="entry name" value="SecD_1st"/>
    <property type="match status" value="1"/>
</dbReference>
<keyword evidence="3 9" id="KW-1003">Cell membrane</keyword>
<dbReference type="SUPFAM" id="SSF82866">
    <property type="entry name" value="Multidrug efflux transporter AcrB transmembrane domain"/>
    <property type="match status" value="2"/>
</dbReference>
<keyword evidence="8 9" id="KW-0472">Membrane</keyword>
<comment type="caution">
    <text evidence="9">Lacks conserved residue(s) required for the propagation of feature annotation.</text>
</comment>
<dbReference type="GO" id="GO:0005886">
    <property type="term" value="C:plasma membrane"/>
    <property type="evidence" value="ECO:0007669"/>
    <property type="project" value="UniProtKB-SubCell"/>
</dbReference>
<name>A0A2W5YYW4_9BACT</name>
<feature type="transmembrane region" description="Helical" evidence="9">
    <location>
        <begin position="371"/>
        <end position="391"/>
    </location>
</feature>
<dbReference type="GO" id="GO:0006605">
    <property type="term" value="P:protein targeting"/>
    <property type="evidence" value="ECO:0007669"/>
    <property type="project" value="UniProtKB-UniRule"/>
</dbReference>
<dbReference type="Pfam" id="PF02355">
    <property type="entry name" value="SecD_SecF_C"/>
    <property type="match status" value="2"/>
</dbReference>
<dbReference type="InterPro" id="IPR005791">
    <property type="entry name" value="SecD"/>
</dbReference>
<dbReference type="InterPro" id="IPR022646">
    <property type="entry name" value="SecD/SecF_CS"/>
</dbReference>
<comment type="caution">
    <text evidence="14">The sequence shown here is derived from an EMBL/GenBank/DDBJ whole genome shotgun (WGS) entry which is preliminary data.</text>
</comment>
<feature type="domain" description="Protein export membrane protein SecD/SecF C-terminal" evidence="11">
    <location>
        <begin position="328"/>
        <end position="495"/>
    </location>
</feature>
<feature type="transmembrane region" description="Helical" evidence="9">
    <location>
        <begin position="36"/>
        <end position="59"/>
    </location>
</feature>
<evidence type="ECO:0000256" key="1">
    <source>
        <dbReference type="ARBA" id="ARBA00004651"/>
    </source>
</evidence>
<dbReference type="InterPro" id="IPR055344">
    <property type="entry name" value="SecD_SecF_C_bact"/>
</dbReference>
<keyword evidence="7 9" id="KW-0811">Translocation</keyword>
<dbReference type="GO" id="GO:0015450">
    <property type="term" value="F:protein-transporting ATPase activity"/>
    <property type="evidence" value="ECO:0007669"/>
    <property type="project" value="InterPro"/>
</dbReference>
<comment type="subunit">
    <text evidence="9">Forms a complex with SecF. Part of the essential Sec protein translocation apparatus which comprises SecA, SecYEG and auxiliary proteins SecDF. Other proteins may also be involved.</text>
</comment>
<dbReference type="HAMAP" id="MF_01463_B">
    <property type="entry name" value="SecD_B"/>
    <property type="match status" value="1"/>
</dbReference>
<dbReference type="GO" id="GO:0065002">
    <property type="term" value="P:intracellular protein transmembrane transport"/>
    <property type="evidence" value="ECO:0007669"/>
    <property type="project" value="UniProtKB-UniRule"/>
</dbReference>
<dbReference type="NCBIfam" id="TIGR01129">
    <property type="entry name" value="secD"/>
    <property type="match status" value="1"/>
</dbReference>
<feature type="transmembrane region" description="Helical" evidence="9">
    <location>
        <begin position="449"/>
        <end position="465"/>
    </location>
</feature>
<dbReference type="InterPro" id="IPR048631">
    <property type="entry name" value="SecD_1st"/>
</dbReference>
<dbReference type="Pfam" id="PF22599">
    <property type="entry name" value="SecDF_P1_head"/>
    <property type="match status" value="1"/>
</dbReference>
<feature type="transmembrane region" description="Helical" evidence="9">
    <location>
        <begin position="348"/>
        <end position="366"/>
    </location>
</feature>
<feature type="transmembrane region" description="Helical" evidence="9">
    <location>
        <begin position="659"/>
        <end position="678"/>
    </location>
</feature>
<comment type="similarity">
    <text evidence="9">Belongs to the SecD/SecF family. SecD subfamily.</text>
</comment>
<dbReference type="InterPro" id="IPR022645">
    <property type="entry name" value="SecD/SecF_bac"/>
</dbReference>
<feature type="domain" description="Protein export membrane protein SecD/SecF C-terminal" evidence="11">
    <location>
        <begin position="640"/>
        <end position="826"/>
    </location>
</feature>
<dbReference type="Gene3D" id="3.30.70.3220">
    <property type="match status" value="1"/>
</dbReference>
<sequence length="848" mass="90399">MPASRSASDGRSSQRGSRVHSALVADFFLRVTRVRVVIVVLIVLGALFIDGYSIFYRYVVVHQPFPQRLTSIPTIAGHQVTFVKGLDLVGGTELVVEVCHGFNDPPSVGCRNGPKGQTVTEARDKTIPLLTARVNGLGVTEGKVSAQGSDQILIQLPGVGPEQAKATVGTTSKLHFATAVRGAPNPGDPQFLADQERLYDINQLGNPTLYPAGYHWKIDDALDASDVTNADVGVDSTGAIAVNITFNDAGATEWNKITTAAYAFTQQSPTNPPAQAHVAIFLDKSIITAPVVQQPSSNNTQITGGFTSAQAQTLASDISAGALPAEIGSVQTNVVSATLGQQTVQRSLIAGAVGLLIIVLFMIGYYRFPGLLACIALVAYGAIVLALFKVIGVTISLAALAGFVLSVGMAVDANVLIFERTRDELRHGRSVAPAVDTGFRRAFPAIRDSNVSTIIACLVLAILGTDVVRGFAITLGIGVAVSFFSAVTVTRALLAAALRLRLGRSPTLYTQIHEEYEEKPPRGRFDIVRSRNWYFAGSLAIIIPGILAIIFWGFRLGLDFRGGYKVDVALVHPTTQAQVDTTVRSVIGNLEPQIQAQAANRYEISFLPGTADRGSDPVVAVQNALNTAYAIPTDPKTHNPDIQEQFIGPSVAADLVRSAIILILVASALIAIYLALAFRRQRAISAWRFSACAFFKLLHDVFVLAGIWAILGHFTSLGEVDTLFVTAILTSVAFSIHDTIVVFDRVRENLKFGPRLTFDQVINLSTVQTMTRSLNTSLTVVFVLLALVLFGGATITGFVLALLIGIVTGTYSSIFNASTLLVAWQKASAMRSGGAPPPGSQRRVARAA</sequence>
<comment type="function">
    <text evidence="9">Part of the Sec protein translocase complex. Interacts with the SecYEG preprotein conducting channel. SecDF uses the proton motive force (PMF) to complete protein translocation after the ATP-dependent function of SecA.</text>
</comment>
<dbReference type="NCBIfam" id="TIGR00916">
    <property type="entry name" value="2A0604s01"/>
    <property type="match status" value="1"/>
</dbReference>
<feature type="domain" description="SecDF P1 head subdomain" evidence="13">
    <location>
        <begin position="219"/>
        <end position="325"/>
    </location>
</feature>
<evidence type="ECO:0000313" key="14">
    <source>
        <dbReference type="EMBL" id="PZR78152.1"/>
    </source>
</evidence>
<dbReference type="InterPro" id="IPR054384">
    <property type="entry name" value="SecDF_P1_head"/>
</dbReference>
<dbReference type="Proteomes" id="UP000248724">
    <property type="component" value="Unassembled WGS sequence"/>
</dbReference>
<comment type="similarity">
    <text evidence="10">Belongs to the SecD/SecF family. SecF subfamily.</text>
</comment>
<evidence type="ECO:0000259" key="11">
    <source>
        <dbReference type="Pfam" id="PF02355"/>
    </source>
</evidence>
<accession>A0A2W5YYW4</accession>
<dbReference type="PANTHER" id="PTHR30081">
    <property type="entry name" value="PROTEIN-EXPORT MEMBRANE PROTEIN SEC"/>
    <property type="match status" value="1"/>
</dbReference>
<comment type="subunit">
    <text evidence="10">Forms a complex with SecD. Part of the essential Sec protein translocation apparatus which comprises SecA, SecYEG and auxiliary proteins SecDF. Other proteins may also be involved.</text>
</comment>
<organism evidence="14 15">
    <name type="scientific">Candidatus Aeolococcus gillhamiae</name>
    <dbReference type="NCBI Taxonomy" id="3127015"/>
    <lineage>
        <taxon>Bacteria</taxon>
        <taxon>Bacillati</taxon>
        <taxon>Candidatus Dormiibacterota</taxon>
        <taxon>Candidatus Dormibacteria</taxon>
        <taxon>Candidatus Aeolococcales</taxon>
        <taxon>Candidatus Aeolococcaceae</taxon>
        <taxon>Candidatus Aeolococcus</taxon>
    </lineage>
</organism>
<dbReference type="EMBL" id="QHBU01000268">
    <property type="protein sequence ID" value="PZR78152.1"/>
    <property type="molecule type" value="Genomic_DNA"/>
</dbReference>
<dbReference type="PRINTS" id="PR01755">
    <property type="entry name" value="SECFTRNLCASE"/>
</dbReference>
<dbReference type="InterPro" id="IPR005665">
    <property type="entry name" value="SecF_bac"/>
</dbReference>
<evidence type="ECO:0000313" key="15">
    <source>
        <dbReference type="Proteomes" id="UP000248724"/>
    </source>
</evidence>
<gene>
    <name evidence="10" type="primary">secF</name>
    <name evidence="9" type="synonym">secD</name>
    <name evidence="14" type="ORF">DLM65_13860</name>
</gene>
<evidence type="ECO:0000256" key="4">
    <source>
        <dbReference type="ARBA" id="ARBA00022692"/>
    </source>
</evidence>
<evidence type="ECO:0000256" key="10">
    <source>
        <dbReference type="HAMAP-Rule" id="MF_01464"/>
    </source>
</evidence>
<keyword evidence="5 9" id="KW-0653">Protein transport</keyword>
<evidence type="ECO:0000256" key="7">
    <source>
        <dbReference type="ARBA" id="ARBA00023010"/>
    </source>
</evidence>
<evidence type="ECO:0000256" key="5">
    <source>
        <dbReference type="ARBA" id="ARBA00022927"/>
    </source>
</evidence>
<dbReference type="InterPro" id="IPR022813">
    <property type="entry name" value="SecD/SecF_arch_bac"/>
</dbReference>
<dbReference type="Gene3D" id="1.20.1640.10">
    <property type="entry name" value="Multidrug efflux transporter AcrB transmembrane domain"/>
    <property type="match status" value="2"/>
</dbReference>
<evidence type="ECO:0000259" key="13">
    <source>
        <dbReference type="Pfam" id="PF22599"/>
    </source>
</evidence>
<proteinExistence type="inferred from homology"/>
<feature type="transmembrane region" description="Helical" evidence="9">
    <location>
        <begin position="397"/>
        <end position="418"/>
    </location>
</feature>
<evidence type="ECO:0000256" key="2">
    <source>
        <dbReference type="ARBA" id="ARBA00022448"/>
    </source>
</evidence>
<dbReference type="NCBIfam" id="TIGR00966">
    <property type="entry name" value="transloc_SecF"/>
    <property type="match status" value="1"/>
</dbReference>
<keyword evidence="2 9" id="KW-0813">Transport</keyword>
<feature type="transmembrane region" description="Helical" evidence="9">
    <location>
        <begin position="690"/>
        <end position="711"/>
    </location>
</feature>
<comment type="subcellular location">
    <subcellularLocation>
        <location evidence="1 9">Cell membrane</location>
        <topology evidence="1 9">Multi-pass membrane protein</topology>
    </subcellularLocation>
</comment>
<dbReference type="HAMAP" id="MF_01464_B">
    <property type="entry name" value="SecF_B"/>
    <property type="match status" value="1"/>
</dbReference>